<gene>
    <name evidence="2" type="ORF">A1353_14565</name>
</gene>
<comment type="caution">
    <text evidence="2">The sequence shown here is derived from an EMBL/GenBank/DDBJ whole genome shotgun (WGS) entry which is preliminary data.</text>
</comment>
<evidence type="ECO:0000256" key="1">
    <source>
        <dbReference type="SAM" id="Phobius"/>
    </source>
</evidence>
<evidence type="ECO:0000313" key="3">
    <source>
        <dbReference type="Proteomes" id="UP000077763"/>
    </source>
</evidence>
<organism evidence="2 3">
    <name type="scientific">Methylomonas methanica</name>
    <dbReference type="NCBI Taxonomy" id="421"/>
    <lineage>
        <taxon>Bacteria</taxon>
        <taxon>Pseudomonadati</taxon>
        <taxon>Pseudomonadota</taxon>
        <taxon>Gammaproteobacteria</taxon>
        <taxon>Methylococcales</taxon>
        <taxon>Methylococcaceae</taxon>
        <taxon>Methylomonas</taxon>
    </lineage>
</organism>
<dbReference type="AlphaFoldDB" id="A0A177MEP5"/>
<dbReference type="EMBL" id="LUUH01000057">
    <property type="protein sequence ID" value="OAI03440.1"/>
    <property type="molecule type" value="Genomic_DNA"/>
</dbReference>
<sequence>MNSVNIMYMYVFIVFFHFNKVIAMAYLTKVLDKNVRHPFRSCKTTHLNSKAFVDIDGMGPFEEYTWNGDYLDVDVSAGCAEDIHDRYKKLKVELYEDNDAITLVKSGYGFIKGYMYPKEYFSLVEDQAFKVQLEKYENGERIRAHLSKLQQLKNKYPKEIFNLIKKNIK</sequence>
<evidence type="ECO:0000313" key="2">
    <source>
        <dbReference type="EMBL" id="OAI03440.1"/>
    </source>
</evidence>
<keyword evidence="1" id="KW-1133">Transmembrane helix</keyword>
<keyword evidence="1" id="KW-0812">Transmembrane</keyword>
<protein>
    <submittedName>
        <fullName evidence="2">Uncharacterized protein</fullName>
    </submittedName>
</protein>
<dbReference type="Proteomes" id="UP000077763">
    <property type="component" value="Unassembled WGS sequence"/>
</dbReference>
<name>A0A177MEP5_METMH</name>
<proteinExistence type="predicted"/>
<accession>A0A177MEP5</accession>
<feature type="transmembrane region" description="Helical" evidence="1">
    <location>
        <begin position="6"/>
        <end position="27"/>
    </location>
</feature>
<reference evidence="2 3" key="1">
    <citation type="submission" date="2016-03" db="EMBL/GenBank/DDBJ databases">
        <authorList>
            <person name="Ploux O."/>
        </authorList>
    </citation>
    <scope>NUCLEOTIDE SEQUENCE [LARGE SCALE GENOMIC DNA]</scope>
    <source>
        <strain evidence="2 3">R-45371</strain>
    </source>
</reference>
<keyword evidence="1" id="KW-0472">Membrane</keyword>